<dbReference type="InterPro" id="IPR011333">
    <property type="entry name" value="SKP1/BTB/POZ_sf"/>
</dbReference>
<dbReference type="Proteomes" id="UP000015104">
    <property type="component" value="Unassembled WGS sequence"/>
</dbReference>
<dbReference type="HOGENOM" id="CLU_393476_0_0_1"/>
<dbReference type="EMBL" id="CAEY01000065">
    <property type="status" value="NOT_ANNOTATED_CDS"/>
    <property type="molecule type" value="Genomic_DNA"/>
</dbReference>
<keyword evidence="1" id="KW-0539">Nucleus</keyword>
<dbReference type="GO" id="GO:0005634">
    <property type="term" value="C:nucleus"/>
    <property type="evidence" value="ECO:0007669"/>
    <property type="project" value="TreeGrafter"/>
</dbReference>
<evidence type="ECO:0000256" key="2">
    <source>
        <dbReference type="SAM" id="MobiDB-lite"/>
    </source>
</evidence>
<dbReference type="OrthoDB" id="6434750at2759"/>
<dbReference type="PANTHER" id="PTHR23110:SF109">
    <property type="entry name" value="FI07618P-RELATED"/>
    <property type="match status" value="1"/>
</dbReference>
<feature type="compositionally biased region" description="Polar residues" evidence="2">
    <location>
        <begin position="564"/>
        <end position="576"/>
    </location>
</feature>
<feature type="region of interest" description="Disordered" evidence="2">
    <location>
        <begin position="363"/>
        <end position="385"/>
    </location>
</feature>
<dbReference type="GO" id="GO:0006357">
    <property type="term" value="P:regulation of transcription by RNA polymerase II"/>
    <property type="evidence" value="ECO:0007669"/>
    <property type="project" value="TreeGrafter"/>
</dbReference>
<dbReference type="OMA" id="TRIDHEA"/>
<dbReference type="PANTHER" id="PTHR23110">
    <property type="entry name" value="BTB DOMAIN TRANSCRIPTION FACTOR"/>
    <property type="match status" value="1"/>
</dbReference>
<feature type="compositionally biased region" description="Polar residues" evidence="2">
    <location>
        <begin position="129"/>
        <end position="161"/>
    </location>
</feature>
<feature type="compositionally biased region" description="Polar residues" evidence="2">
    <location>
        <begin position="168"/>
        <end position="190"/>
    </location>
</feature>
<dbReference type="Gene3D" id="3.30.710.10">
    <property type="entry name" value="Potassium Channel Kv1.1, Chain A"/>
    <property type="match status" value="1"/>
</dbReference>
<evidence type="ECO:0000313" key="5">
    <source>
        <dbReference type="Proteomes" id="UP000015104"/>
    </source>
</evidence>
<feature type="compositionally biased region" description="Basic and acidic residues" evidence="2">
    <location>
        <begin position="536"/>
        <end position="563"/>
    </location>
</feature>
<feature type="domain" description="BTB" evidence="3">
    <location>
        <begin position="34"/>
        <end position="102"/>
    </location>
</feature>
<dbReference type="SMART" id="SM00225">
    <property type="entry name" value="BTB"/>
    <property type="match status" value="1"/>
</dbReference>
<feature type="compositionally biased region" description="Basic and acidic residues" evidence="2">
    <location>
        <begin position="424"/>
        <end position="433"/>
    </location>
</feature>
<feature type="region of interest" description="Disordered" evidence="2">
    <location>
        <begin position="397"/>
        <end position="495"/>
    </location>
</feature>
<feature type="compositionally biased region" description="Polar residues" evidence="2">
    <location>
        <begin position="659"/>
        <end position="679"/>
    </location>
</feature>
<dbReference type="InterPro" id="IPR000210">
    <property type="entry name" value="BTB/POZ_dom"/>
</dbReference>
<proteinExistence type="predicted"/>
<evidence type="ECO:0000313" key="4">
    <source>
        <dbReference type="EnsemblMetazoa" id="tetur11g00680.1"/>
    </source>
</evidence>
<feature type="compositionally biased region" description="Low complexity" evidence="2">
    <location>
        <begin position="472"/>
        <end position="483"/>
    </location>
</feature>
<feature type="compositionally biased region" description="Low complexity" evidence="2">
    <location>
        <begin position="680"/>
        <end position="694"/>
    </location>
</feature>
<reference evidence="5" key="1">
    <citation type="submission" date="2011-08" db="EMBL/GenBank/DDBJ databases">
        <authorList>
            <person name="Rombauts S."/>
        </authorList>
    </citation>
    <scope>NUCLEOTIDE SEQUENCE</scope>
    <source>
        <strain evidence="5">London</strain>
    </source>
</reference>
<dbReference type="EnsemblMetazoa" id="tetur11g00680.1">
    <property type="protein sequence ID" value="tetur11g00680.1"/>
    <property type="gene ID" value="tetur11g00680"/>
</dbReference>
<feature type="compositionally biased region" description="Low complexity" evidence="2">
    <location>
        <begin position="588"/>
        <end position="603"/>
    </location>
</feature>
<organism evidence="4 5">
    <name type="scientific">Tetranychus urticae</name>
    <name type="common">Two-spotted spider mite</name>
    <dbReference type="NCBI Taxonomy" id="32264"/>
    <lineage>
        <taxon>Eukaryota</taxon>
        <taxon>Metazoa</taxon>
        <taxon>Ecdysozoa</taxon>
        <taxon>Arthropoda</taxon>
        <taxon>Chelicerata</taxon>
        <taxon>Arachnida</taxon>
        <taxon>Acari</taxon>
        <taxon>Acariformes</taxon>
        <taxon>Trombidiformes</taxon>
        <taxon>Prostigmata</taxon>
        <taxon>Eleutherengona</taxon>
        <taxon>Raphignathae</taxon>
        <taxon>Tetranychoidea</taxon>
        <taxon>Tetranychidae</taxon>
        <taxon>Tetranychus</taxon>
    </lineage>
</organism>
<evidence type="ECO:0000259" key="3">
    <source>
        <dbReference type="PROSITE" id="PS50097"/>
    </source>
</evidence>
<dbReference type="Pfam" id="PF00651">
    <property type="entry name" value="BTB"/>
    <property type="match status" value="1"/>
</dbReference>
<feature type="region of interest" description="Disordered" evidence="2">
    <location>
        <begin position="119"/>
        <end position="250"/>
    </location>
</feature>
<dbReference type="STRING" id="32264.T1KGG1"/>
<gene>
    <name evidence="4" type="primary">107364160</name>
</gene>
<dbReference type="PROSITE" id="PS50097">
    <property type="entry name" value="BTB"/>
    <property type="match status" value="1"/>
</dbReference>
<feature type="compositionally biased region" description="Basic and acidic residues" evidence="2">
    <location>
        <begin position="228"/>
        <end position="250"/>
    </location>
</feature>
<feature type="compositionally biased region" description="Polar residues" evidence="2">
    <location>
        <begin position="434"/>
        <end position="445"/>
    </location>
</feature>
<feature type="region of interest" description="Disordered" evidence="2">
    <location>
        <begin position="536"/>
        <end position="701"/>
    </location>
</feature>
<keyword evidence="5" id="KW-1185">Reference proteome</keyword>
<protein>
    <recommendedName>
        <fullName evidence="3">BTB domain-containing protein</fullName>
    </recommendedName>
</protein>
<sequence>MAAASTSHLLLTRIDHEAKVLNVMRNLLEDGQLTDVTLACEGQLIHAHKLILSSVSNYFQTIFQNPMLKSQSNPVIVVKDMKMVDLKAIIEFVYSGEVRICGDQLESLVRSAETLDISGLNKIDPNPVNHVSSKTSTENDLNSPNENGSEVQSNGNLSGKSNSHRFQDNSTLQRKTSNATEKSSASLPKKTTSEISTSTRGTRSSDRRAPLVSSEGKSKAPLGNVRRKTQENISESKDDQSAKLDDSSRREMRYNFRVKLKEGEESSEKIKRSDIQNKSCNDVTDQKIPKDRRSSSICEPIANVENSNVKTSSDQTVNENIGDCLKELVVGQQLTNISNKTPEFKKPLEPVRRNCKLMKLFDEASGSSKEEVSDPSHPPDATDEEMGTYMRQFVYEKSNLKMNPRRDDDTQSVSSVTTRSRKSKLSEGCEKQNTETTSTNQSIAATKTKRNIDSEPTKKSLNLRKKKVVKPTTNRTTSITRTSARPVKSGDSRWKARTAKLKAAVATTRLSAKSRANRVDWKAWFESQQKINQFSFDRRKKETKDDKTKSDNSSENNKPRPTDSPRSNLSSRTNDSPLCYKDLEPKKQTLQQQTQTQNGLSLQSASTNTIPNSELDDLGNNLKSKRRQTDQTQDELNKRDSTLTTPSRNLRPKRVKASLDSSDNQLGSATSNTSTISVASSTLSLSTPNSTMSLQPGDTNV</sequence>
<dbReference type="SUPFAM" id="SSF54695">
    <property type="entry name" value="POZ domain"/>
    <property type="match status" value="1"/>
</dbReference>
<accession>T1KGG1</accession>
<feature type="compositionally biased region" description="Low complexity" evidence="2">
    <location>
        <begin position="193"/>
        <end position="202"/>
    </location>
</feature>
<dbReference type="CDD" id="cd18315">
    <property type="entry name" value="BTB_POZ_BAB-like"/>
    <property type="match status" value="1"/>
</dbReference>
<name>T1KGG1_TETUR</name>
<evidence type="ECO:0000256" key="1">
    <source>
        <dbReference type="ARBA" id="ARBA00023242"/>
    </source>
</evidence>
<dbReference type="AlphaFoldDB" id="T1KGG1"/>
<dbReference type="InterPro" id="IPR051095">
    <property type="entry name" value="Dros_DevTransReg"/>
</dbReference>
<reference evidence="4" key="2">
    <citation type="submission" date="2015-06" db="UniProtKB">
        <authorList>
            <consortium name="EnsemblMetazoa"/>
        </authorList>
    </citation>
    <scope>IDENTIFICATION</scope>
</reference>